<keyword evidence="6" id="KW-0732">Signal</keyword>
<feature type="chain" id="PRO_5022218620" evidence="6">
    <location>
        <begin position="20"/>
        <end position="641"/>
    </location>
</feature>
<comment type="subunit">
    <text evidence="2">Monomer.</text>
</comment>
<feature type="domain" description="Glycosyl-hydrolase 97 C-terminal oligomerisation" evidence="9">
    <location>
        <begin position="554"/>
        <end position="640"/>
    </location>
</feature>
<dbReference type="InterPro" id="IPR014718">
    <property type="entry name" value="GH-type_carb-bd"/>
</dbReference>
<evidence type="ECO:0000313" key="11">
    <source>
        <dbReference type="Proteomes" id="UP000320300"/>
    </source>
</evidence>
<keyword evidence="11" id="KW-1185">Reference proteome</keyword>
<evidence type="ECO:0000256" key="3">
    <source>
        <dbReference type="ARBA" id="ARBA00022801"/>
    </source>
</evidence>
<dbReference type="InterPro" id="IPR052720">
    <property type="entry name" value="Glycosyl_hydrolase_97"/>
</dbReference>
<dbReference type="EMBL" id="FXTN01000011">
    <property type="protein sequence ID" value="SMO93724.1"/>
    <property type="molecule type" value="Genomic_DNA"/>
</dbReference>
<feature type="domain" description="Glycosyl-hydrolase 97 N-terminal" evidence="8">
    <location>
        <begin position="26"/>
        <end position="281"/>
    </location>
</feature>
<keyword evidence="4" id="KW-0106">Calcium</keyword>
<feature type="domain" description="Glycosyl-hydrolase 97 catalytic" evidence="7">
    <location>
        <begin position="314"/>
        <end position="459"/>
    </location>
</feature>
<proteinExistence type="predicted"/>
<evidence type="ECO:0000259" key="7">
    <source>
        <dbReference type="Pfam" id="PF10566"/>
    </source>
</evidence>
<dbReference type="SUPFAM" id="SSF51445">
    <property type="entry name" value="(Trans)glycosidases"/>
    <property type="match status" value="1"/>
</dbReference>
<dbReference type="Proteomes" id="UP000320300">
    <property type="component" value="Unassembled WGS sequence"/>
</dbReference>
<dbReference type="InterPro" id="IPR029486">
    <property type="entry name" value="GH97_N"/>
</dbReference>
<evidence type="ECO:0000259" key="8">
    <source>
        <dbReference type="Pfam" id="PF14508"/>
    </source>
</evidence>
<dbReference type="InterPro" id="IPR013780">
    <property type="entry name" value="Glyco_hydro_b"/>
</dbReference>
<evidence type="ECO:0000256" key="2">
    <source>
        <dbReference type="ARBA" id="ARBA00011245"/>
    </source>
</evidence>
<dbReference type="PANTHER" id="PTHR35803">
    <property type="entry name" value="GLUCAN 1,4-ALPHA-GLUCOSIDASE SUSB-RELATED"/>
    <property type="match status" value="1"/>
</dbReference>
<dbReference type="Gene3D" id="2.60.40.1180">
    <property type="entry name" value="Golgi alpha-mannosidase II"/>
    <property type="match status" value="1"/>
</dbReference>
<evidence type="ECO:0000256" key="5">
    <source>
        <dbReference type="ARBA" id="ARBA00023295"/>
    </source>
</evidence>
<evidence type="ECO:0000256" key="4">
    <source>
        <dbReference type="ARBA" id="ARBA00022837"/>
    </source>
</evidence>
<sequence>MIKKMLVIFVLLGPLFEKAAAQVVFDSPDGKLAVKVFSDKGKFFYEISRNKKPVVLPSLLGLSTSKGDFYESMKISTHTEIKGQKIQYTLYSGKKSDISSVQNTGVVQLVNKQQQPLVITFRISNDAVAFKYDLLGKASETITINEEKTEYKLPVNTLSWLQPMQEAKSGWEKSNPAYEEHYRQEVMIKDIPDSVNRGWVYPALLKTGENWLAITEAGIDGTYCATRLIAHPTESKFSVGFPDPREIFTGRGYLPTGKMPFSTPWRVIALGSLKTIMESTAGTDFSAKAAIANTGFIKPGKASWSWIMSKDDYIVYDEQKKYIDFAADMHWEYCLIDADWDRKIGYEKIKELADYAKSKNVGVLLWYNSAGDWNTVKYTPKNLLLTQESRRKEFSRIHEMGIKGVKIDFFGGDGQSVMQYYIDILQDAAKYELMVNFHGATLPRGWARTYPHLMTTEAVRGFENVSFQQAEADREAEICATVPFARNLFDPMDYTPMNLYKINNKIKRKTSSAFELALSVLFVSGIQHYAESAEGMAHVPENVQQFLRVLPARWDDVKFIDGYPGKYLVLARRSGSKWYIAGINSESAEKSVTFNTLPFGKKATLIANGDGQLDFRKETGKTSNAQKIMMPPQGGFVIVIE</sequence>
<organism evidence="10 11">
    <name type="scientific">Pedobacter westerhofensis</name>
    <dbReference type="NCBI Taxonomy" id="425512"/>
    <lineage>
        <taxon>Bacteria</taxon>
        <taxon>Pseudomonadati</taxon>
        <taxon>Bacteroidota</taxon>
        <taxon>Sphingobacteriia</taxon>
        <taxon>Sphingobacteriales</taxon>
        <taxon>Sphingobacteriaceae</taxon>
        <taxon>Pedobacter</taxon>
    </lineage>
</organism>
<dbReference type="Pfam" id="PF14508">
    <property type="entry name" value="GH97_N"/>
    <property type="match status" value="1"/>
</dbReference>
<gene>
    <name evidence="10" type="ORF">SAMN06265348_11181</name>
</gene>
<dbReference type="PANTHER" id="PTHR35803:SF2">
    <property type="entry name" value="RETAINING ALPHA-GALACTOSIDASE"/>
    <property type="match status" value="1"/>
</dbReference>
<name>A0A521FCG1_9SPHI</name>
<dbReference type="OrthoDB" id="57532at2"/>
<keyword evidence="3 10" id="KW-0378">Hydrolase</keyword>
<feature type="signal peptide" evidence="6">
    <location>
        <begin position="1"/>
        <end position="19"/>
    </location>
</feature>
<reference evidence="10 11" key="1">
    <citation type="submission" date="2017-05" db="EMBL/GenBank/DDBJ databases">
        <authorList>
            <person name="Varghese N."/>
            <person name="Submissions S."/>
        </authorList>
    </citation>
    <scope>NUCLEOTIDE SEQUENCE [LARGE SCALE GENOMIC DNA]</scope>
    <source>
        <strain evidence="10 11">DSM 19036</strain>
    </source>
</reference>
<dbReference type="AlphaFoldDB" id="A0A521FCG1"/>
<dbReference type="Gene3D" id="3.20.20.70">
    <property type="entry name" value="Aldolase class I"/>
    <property type="match status" value="1"/>
</dbReference>
<dbReference type="Gene3D" id="2.70.98.10">
    <property type="match status" value="1"/>
</dbReference>
<evidence type="ECO:0000256" key="6">
    <source>
        <dbReference type="SAM" id="SignalP"/>
    </source>
</evidence>
<dbReference type="InterPro" id="IPR019563">
    <property type="entry name" value="GH97_catalytic"/>
</dbReference>
<dbReference type="Pfam" id="PF10566">
    <property type="entry name" value="Glyco_hydro_97"/>
    <property type="match status" value="1"/>
</dbReference>
<protein>
    <submittedName>
        <fullName evidence="10">Glycosyl-hydrolase 97 C-terminal, oligomerisation</fullName>
    </submittedName>
</protein>
<dbReference type="RefSeq" id="WP_142530065.1">
    <property type="nucleotide sequence ID" value="NZ_CBCSJO010000001.1"/>
</dbReference>
<dbReference type="InterPro" id="IPR029483">
    <property type="entry name" value="GH97_C"/>
</dbReference>
<evidence type="ECO:0000259" key="9">
    <source>
        <dbReference type="Pfam" id="PF14509"/>
    </source>
</evidence>
<keyword evidence="5" id="KW-0326">Glycosidase</keyword>
<dbReference type="InterPro" id="IPR013785">
    <property type="entry name" value="Aldolase_TIM"/>
</dbReference>
<evidence type="ECO:0000313" key="10">
    <source>
        <dbReference type="EMBL" id="SMO93724.1"/>
    </source>
</evidence>
<dbReference type="GO" id="GO:0016798">
    <property type="term" value="F:hydrolase activity, acting on glycosyl bonds"/>
    <property type="evidence" value="ECO:0007669"/>
    <property type="project" value="UniProtKB-KW"/>
</dbReference>
<comment type="cofactor">
    <cofactor evidence="1">
        <name>Ca(2+)</name>
        <dbReference type="ChEBI" id="CHEBI:29108"/>
    </cofactor>
</comment>
<dbReference type="InterPro" id="IPR017853">
    <property type="entry name" value="GH"/>
</dbReference>
<dbReference type="Pfam" id="PF14509">
    <property type="entry name" value="GH97_C"/>
    <property type="match status" value="1"/>
</dbReference>
<accession>A0A521FCG1</accession>
<dbReference type="GO" id="GO:0030246">
    <property type="term" value="F:carbohydrate binding"/>
    <property type="evidence" value="ECO:0007669"/>
    <property type="project" value="InterPro"/>
</dbReference>
<evidence type="ECO:0000256" key="1">
    <source>
        <dbReference type="ARBA" id="ARBA00001913"/>
    </source>
</evidence>